<gene>
    <name evidence="1" type="ORF">MUK42_34771</name>
</gene>
<dbReference type="EMBL" id="CP097502">
    <property type="protein sequence ID" value="URD76953.1"/>
    <property type="molecule type" value="Genomic_DNA"/>
</dbReference>
<organism evidence="1 2">
    <name type="scientific">Musa troglodytarum</name>
    <name type="common">fe'i banana</name>
    <dbReference type="NCBI Taxonomy" id="320322"/>
    <lineage>
        <taxon>Eukaryota</taxon>
        <taxon>Viridiplantae</taxon>
        <taxon>Streptophyta</taxon>
        <taxon>Embryophyta</taxon>
        <taxon>Tracheophyta</taxon>
        <taxon>Spermatophyta</taxon>
        <taxon>Magnoliopsida</taxon>
        <taxon>Liliopsida</taxon>
        <taxon>Zingiberales</taxon>
        <taxon>Musaceae</taxon>
        <taxon>Musa</taxon>
    </lineage>
</organism>
<keyword evidence="2" id="KW-1185">Reference proteome</keyword>
<accession>A0A9E7EJE5</accession>
<name>A0A9E7EJE5_9LILI</name>
<dbReference type="Proteomes" id="UP001055439">
    <property type="component" value="Chromosome 1"/>
</dbReference>
<proteinExistence type="predicted"/>
<evidence type="ECO:0000313" key="1">
    <source>
        <dbReference type="EMBL" id="URD76953.1"/>
    </source>
</evidence>
<dbReference type="AlphaFoldDB" id="A0A9E7EJE5"/>
<protein>
    <submittedName>
        <fullName evidence="1">Uncharacterized protein</fullName>
    </submittedName>
</protein>
<reference evidence="1" key="1">
    <citation type="submission" date="2022-05" db="EMBL/GenBank/DDBJ databases">
        <title>The Musa troglodytarum L. genome provides insights into the mechanism of non-climacteric behaviour and enrichment of carotenoids.</title>
        <authorList>
            <person name="Wang J."/>
        </authorList>
    </citation>
    <scope>NUCLEOTIDE SEQUENCE</scope>
    <source>
        <tissue evidence="1">Leaf</tissue>
    </source>
</reference>
<evidence type="ECO:0000313" key="2">
    <source>
        <dbReference type="Proteomes" id="UP001055439"/>
    </source>
</evidence>
<sequence length="81" mass="8778">MVPDNGISSTRLEDIQEIKKLAVVVAITKVPSGQLVPMISNKAPSTVSSMVSRASLRKCCGLTLEALNETCRYRKIAVCEK</sequence>